<keyword evidence="2" id="KW-1185">Reference proteome</keyword>
<dbReference type="Proteomes" id="UP000242660">
    <property type="component" value="Unassembled WGS sequence"/>
</dbReference>
<name>A0ABX5FFE0_9BURK</name>
<sequence length="60" mass="6690">MVVLETAQPIKFSATLREALGHEPSFPIGFEEIETLPQRFHIVAAGVERVKTYIVNHTGL</sequence>
<evidence type="ECO:0000313" key="1">
    <source>
        <dbReference type="EMBL" id="PSB92056.1"/>
    </source>
</evidence>
<dbReference type="EMBL" id="MUHY01000001">
    <property type="protein sequence ID" value="PSB92056.1"/>
    <property type="molecule type" value="Genomic_DNA"/>
</dbReference>
<dbReference type="SUPFAM" id="SSF53686">
    <property type="entry name" value="Tryptophan synthase beta subunit-like PLP-dependent enzymes"/>
    <property type="match status" value="1"/>
</dbReference>
<proteinExistence type="predicted"/>
<accession>A0ABX5FFE0</accession>
<dbReference type="InterPro" id="IPR036052">
    <property type="entry name" value="TrpB-like_PALP_sf"/>
</dbReference>
<organism evidence="1 2">
    <name type="scientific">Candidatus Pandoraea novymonadis</name>
    <dbReference type="NCBI Taxonomy" id="1808959"/>
    <lineage>
        <taxon>Bacteria</taxon>
        <taxon>Pseudomonadati</taxon>
        <taxon>Pseudomonadota</taxon>
        <taxon>Betaproteobacteria</taxon>
        <taxon>Burkholderiales</taxon>
        <taxon>Burkholderiaceae</taxon>
        <taxon>Pandoraea</taxon>
    </lineage>
</organism>
<gene>
    <name evidence="1" type="ORF">BZL35_00282</name>
</gene>
<comment type="caution">
    <text evidence="1">The sequence shown here is derived from an EMBL/GenBank/DDBJ whole genome shotgun (WGS) entry which is preliminary data.</text>
</comment>
<reference evidence="1 2" key="1">
    <citation type="journal article" date="2017" name="Front. Microbiol.">
        <title>Genome of Ca. Pandoraea novymonadis, an Endosymbiotic Bacterium of the Trypanosomatid Novymonas esmeraldas.</title>
        <authorList>
            <person name="Kostygov A.Y."/>
            <person name="Butenko A."/>
            <person name="Nenarokova A."/>
            <person name="Tashyreva D."/>
            <person name="Flegontov P."/>
            <person name="Lukes J."/>
            <person name="Yurchenko V."/>
        </authorList>
    </citation>
    <scope>NUCLEOTIDE SEQUENCE [LARGE SCALE GENOMIC DNA]</scope>
    <source>
        <strain evidence="1 2">E262</strain>
    </source>
</reference>
<dbReference type="Pfam" id="PF24857">
    <property type="entry name" value="THR4_C"/>
    <property type="match status" value="1"/>
</dbReference>
<protein>
    <submittedName>
        <fullName evidence="1">Uncharacterized protein</fullName>
    </submittedName>
</protein>
<evidence type="ECO:0000313" key="2">
    <source>
        <dbReference type="Proteomes" id="UP000242660"/>
    </source>
</evidence>